<keyword evidence="2" id="KW-1185">Reference proteome</keyword>
<gene>
    <name evidence="1" type="ORF">IGS68_19010</name>
</gene>
<protein>
    <submittedName>
        <fullName evidence="1">Type II toxin-antitoxin system PrlF family antitoxin</fullName>
    </submittedName>
</protein>
<dbReference type="RefSeq" id="WP_201072627.1">
    <property type="nucleotide sequence ID" value="NZ_CP067420.1"/>
</dbReference>
<proteinExistence type="predicted"/>
<dbReference type="Pfam" id="PF15937">
    <property type="entry name" value="PrlF_antitoxin"/>
    <property type="match status" value="1"/>
</dbReference>
<dbReference type="Gene3D" id="2.10.260.10">
    <property type="match status" value="1"/>
</dbReference>
<dbReference type="SUPFAM" id="SSF89447">
    <property type="entry name" value="AbrB/MazE/MraZ-like"/>
    <property type="match status" value="1"/>
</dbReference>
<dbReference type="InterPro" id="IPR031848">
    <property type="entry name" value="PrlF_antitoxin"/>
</dbReference>
<reference evidence="1" key="1">
    <citation type="submission" date="2021-02" db="EMBL/GenBank/DDBJ databases">
        <title>Skermanella TT6 skin isolate.</title>
        <authorList>
            <person name="Lee K."/>
            <person name="Ganzorig M."/>
        </authorList>
    </citation>
    <scope>NUCLEOTIDE SEQUENCE</scope>
    <source>
        <strain evidence="1">TT6</strain>
    </source>
</reference>
<accession>A0ABX7B1D9</accession>
<organism evidence="1 2">
    <name type="scientific">Skermanella cutis</name>
    <dbReference type="NCBI Taxonomy" id="2775420"/>
    <lineage>
        <taxon>Bacteria</taxon>
        <taxon>Pseudomonadati</taxon>
        <taxon>Pseudomonadota</taxon>
        <taxon>Alphaproteobacteria</taxon>
        <taxon>Rhodospirillales</taxon>
        <taxon>Azospirillaceae</taxon>
        <taxon>Skermanella</taxon>
    </lineage>
</organism>
<dbReference type="InterPro" id="IPR037914">
    <property type="entry name" value="SpoVT-AbrB_sf"/>
</dbReference>
<evidence type="ECO:0000313" key="2">
    <source>
        <dbReference type="Proteomes" id="UP000595197"/>
    </source>
</evidence>
<dbReference type="EMBL" id="CP067420">
    <property type="protein sequence ID" value="QQP88134.1"/>
    <property type="molecule type" value="Genomic_DNA"/>
</dbReference>
<dbReference type="Proteomes" id="UP000595197">
    <property type="component" value="Chromosome"/>
</dbReference>
<evidence type="ECO:0000313" key="1">
    <source>
        <dbReference type="EMBL" id="QQP88134.1"/>
    </source>
</evidence>
<sequence>MITSKLTRKGKTTTPKRVRTALGLREGDRIAYRIEQSRVILTRAVPQQADDPFHVFHEWNSEADRRAYADL</sequence>
<name>A0ABX7B1D9_9PROT</name>